<dbReference type="InterPro" id="IPR013766">
    <property type="entry name" value="Thioredoxin_domain"/>
</dbReference>
<feature type="binding site" evidence="3">
    <location>
        <position position="88"/>
    </location>
    <ligand>
        <name>Cu cation</name>
        <dbReference type="ChEBI" id="CHEBI:23378"/>
    </ligand>
</feature>
<dbReference type="SUPFAM" id="SSF52833">
    <property type="entry name" value="Thioredoxin-like"/>
    <property type="match status" value="1"/>
</dbReference>
<dbReference type="RefSeq" id="WP_133473238.1">
    <property type="nucleotide sequence ID" value="NZ_SNWP01000010.1"/>
</dbReference>
<dbReference type="Proteomes" id="UP000295741">
    <property type="component" value="Unassembled WGS sequence"/>
</dbReference>
<dbReference type="AlphaFoldDB" id="A0A4R6J086"/>
<feature type="disulfide bond" description="Redox-active" evidence="4">
    <location>
        <begin position="84"/>
        <end position="88"/>
    </location>
</feature>
<dbReference type="EMBL" id="SNWP01000010">
    <property type="protein sequence ID" value="TDO28604.1"/>
    <property type="molecule type" value="Genomic_DNA"/>
</dbReference>
<evidence type="ECO:0000256" key="2">
    <source>
        <dbReference type="ARBA" id="ARBA00023008"/>
    </source>
</evidence>
<organism evidence="7 8">
    <name type="scientific">Sediminibacterium goheungense</name>
    <dbReference type="NCBI Taxonomy" id="1086393"/>
    <lineage>
        <taxon>Bacteria</taxon>
        <taxon>Pseudomonadati</taxon>
        <taxon>Bacteroidota</taxon>
        <taxon>Chitinophagia</taxon>
        <taxon>Chitinophagales</taxon>
        <taxon>Chitinophagaceae</taxon>
        <taxon>Sediminibacterium</taxon>
    </lineage>
</organism>
<dbReference type="OrthoDB" id="9811998at2"/>
<feature type="binding site" evidence="3">
    <location>
        <position position="174"/>
    </location>
    <ligand>
        <name>Cu cation</name>
        <dbReference type="ChEBI" id="CHEBI:23378"/>
    </ligand>
</feature>
<evidence type="ECO:0000256" key="3">
    <source>
        <dbReference type="PIRSR" id="PIRSR603782-1"/>
    </source>
</evidence>
<name>A0A4R6J086_9BACT</name>
<comment type="similarity">
    <text evidence="1">Belongs to the SCO1/2 family.</text>
</comment>
<feature type="domain" description="Thioredoxin" evidence="6">
    <location>
        <begin position="46"/>
        <end position="211"/>
    </location>
</feature>
<dbReference type="GO" id="GO:0046872">
    <property type="term" value="F:metal ion binding"/>
    <property type="evidence" value="ECO:0007669"/>
    <property type="project" value="UniProtKB-KW"/>
</dbReference>
<dbReference type="PROSITE" id="PS51352">
    <property type="entry name" value="THIOREDOXIN_2"/>
    <property type="match status" value="1"/>
</dbReference>
<dbReference type="Gene3D" id="3.40.30.10">
    <property type="entry name" value="Glutaredoxin"/>
    <property type="match status" value="1"/>
</dbReference>
<dbReference type="PANTHER" id="PTHR12151">
    <property type="entry name" value="ELECTRON TRANSPORT PROTIN SCO1/SENC FAMILY MEMBER"/>
    <property type="match status" value="1"/>
</dbReference>
<evidence type="ECO:0000256" key="5">
    <source>
        <dbReference type="SAM" id="SignalP"/>
    </source>
</evidence>
<comment type="caution">
    <text evidence="7">The sequence shown here is derived from an EMBL/GenBank/DDBJ whole genome shotgun (WGS) entry which is preliminary data.</text>
</comment>
<evidence type="ECO:0000256" key="4">
    <source>
        <dbReference type="PIRSR" id="PIRSR603782-2"/>
    </source>
</evidence>
<evidence type="ECO:0000259" key="6">
    <source>
        <dbReference type="PROSITE" id="PS51352"/>
    </source>
</evidence>
<dbReference type="InterPro" id="IPR003782">
    <property type="entry name" value="SCO1/SenC"/>
</dbReference>
<protein>
    <submittedName>
        <fullName evidence="7">Protein SCO1/2</fullName>
    </submittedName>
</protein>
<keyword evidence="4" id="KW-1015">Disulfide bond</keyword>
<feature type="binding site" evidence="3">
    <location>
        <position position="84"/>
    </location>
    <ligand>
        <name>Cu cation</name>
        <dbReference type="ChEBI" id="CHEBI:23378"/>
    </ligand>
</feature>
<evidence type="ECO:0000256" key="1">
    <source>
        <dbReference type="ARBA" id="ARBA00010996"/>
    </source>
</evidence>
<keyword evidence="3" id="KW-0479">Metal-binding</keyword>
<reference evidence="7 8" key="1">
    <citation type="submission" date="2019-03" db="EMBL/GenBank/DDBJ databases">
        <title>Genomic Encyclopedia of Archaeal and Bacterial Type Strains, Phase II (KMG-II): from individual species to whole genera.</title>
        <authorList>
            <person name="Goeker M."/>
        </authorList>
    </citation>
    <scope>NUCLEOTIDE SEQUENCE [LARGE SCALE GENOMIC DNA]</scope>
    <source>
        <strain evidence="7 8">DSM 28323</strain>
    </source>
</reference>
<sequence length="212" mass="24532">MRCRNCLLILFLFVQACTSSKKADDQLPFYVTADFTPHWFTVKELEQPIHQIPAFSFINQSGEKVTEQTVKDKIYVADFFFTNCPGICKRLTNNISLVQEAFKGDEGVLILSHSVTPETDSVSRLQQYARQYKINQQQWHLLTGTRSEIYTLARKSYFADEDLGEAQAENDFLHTENVLLIDKQRRIRGVYKGTSEADIRNLIVDIKRLQEE</sequence>
<keyword evidence="5" id="KW-0732">Signal</keyword>
<keyword evidence="2 3" id="KW-0186">Copper</keyword>
<proteinExistence type="inferred from homology"/>
<dbReference type="PANTHER" id="PTHR12151:SF25">
    <property type="entry name" value="LINALOOL DEHYDRATASE_ISOMERASE DOMAIN-CONTAINING PROTEIN"/>
    <property type="match status" value="1"/>
</dbReference>
<accession>A0A4R6J086</accession>
<dbReference type="CDD" id="cd02968">
    <property type="entry name" value="SCO"/>
    <property type="match status" value="1"/>
</dbReference>
<feature type="chain" id="PRO_5021009912" evidence="5">
    <location>
        <begin position="24"/>
        <end position="212"/>
    </location>
</feature>
<evidence type="ECO:0000313" key="7">
    <source>
        <dbReference type="EMBL" id="TDO28604.1"/>
    </source>
</evidence>
<feature type="signal peptide" evidence="5">
    <location>
        <begin position="1"/>
        <end position="23"/>
    </location>
</feature>
<dbReference type="InterPro" id="IPR036249">
    <property type="entry name" value="Thioredoxin-like_sf"/>
</dbReference>
<dbReference type="Pfam" id="PF02630">
    <property type="entry name" value="SCO1-SenC"/>
    <property type="match status" value="1"/>
</dbReference>
<keyword evidence="8" id="KW-1185">Reference proteome</keyword>
<evidence type="ECO:0000313" key="8">
    <source>
        <dbReference type="Proteomes" id="UP000295741"/>
    </source>
</evidence>
<dbReference type="PROSITE" id="PS51257">
    <property type="entry name" value="PROKAR_LIPOPROTEIN"/>
    <property type="match status" value="1"/>
</dbReference>
<gene>
    <name evidence="7" type="ORF">BC659_0680</name>
</gene>